<evidence type="ECO:0000313" key="3">
    <source>
        <dbReference type="Proteomes" id="UP000045706"/>
    </source>
</evidence>
<feature type="region of interest" description="Disordered" evidence="1">
    <location>
        <begin position="512"/>
        <end position="531"/>
    </location>
</feature>
<proteinExistence type="predicted"/>
<evidence type="ECO:0000256" key="1">
    <source>
        <dbReference type="SAM" id="MobiDB-lite"/>
    </source>
</evidence>
<accession>A0A0G4KP98</accession>
<organism evidence="2 3">
    <name type="scientific">Verticillium longisporum</name>
    <name type="common">Verticillium dahliae var. longisporum</name>
    <dbReference type="NCBI Taxonomy" id="100787"/>
    <lineage>
        <taxon>Eukaryota</taxon>
        <taxon>Fungi</taxon>
        <taxon>Dikarya</taxon>
        <taxon>Ascomycota</taxon>
        <taxon>Pezizomycotina</taxon>
        <taxon>Sordariomycetes</taxon>
        <taxon>Hypocreomycetidae</taxon>
        <taxon>Glomerellales</taxon>
        <taxon>Plectosphaerellaceae</taxon>
        <taxon>Verticillium</taxon>
    </lineage>
</organism>
<dbReference type="Proteomes" id="UP000045706">
    <property type="component" value="Unassembled WGS sequence"/>
</dbReference>
<feature type="region of interest" description="Disordered" evidence="1">
    <location>
        <begin position="43"/>
        <end position="71"/>
    </location>
</feature>
<feature type="region of interest" description="Disordered" evidence="1">
    <location>
        <begin position="1"/>
        <end position="22"/>
    </location>
</feature>
<feature type="region of interest" description="Disordered" evidence="1">
    <location>
        <begin position="303"/>
        <end position="324"/>
    </location>
</feature>
<dbReference type="AlphaFoldDB" id="A0A0G4KP98"/>
<feature type="compositionally biased region" description="Polar residues" evidence="1">
    <location>
        <begin position="1"/>
        <end position="11"/>
    </location>
</feature>
<evidence type="ECO:0000313" key="2">
    <source>
        <dbReference type="EMBL" id="CRK11506.1"/>
    </source>
</evidence>
<feature type="non-terminal residue" evidence="2">
    <location>
        <position position="1"/>
    </location>
</feature>
<reference evidence="3" key="1">
    <citation type="submission" date="2015-05" db="EMBL/GenBank/DDBJ databases">
        <authorList>
            <person name="Fogelqvist Johan"/>
        </authorList>
    </citation>
    <scope>NUCLEOTIDE SEQUENCE [LARGE SCALE GENOMIC DNA]</scope>
</reference>
<protein>
    <submittedName>
        <fullName evidence="2">Uncharacterized protein</fullName>
    </submittedName>
</protein>
<feature type="compositionally biased region" description="Basic and acidic residues" evidence="1">
    <location>
        <begin position="212"/>
        <end position="225"/>
    </location>
</feature>
<sequence>SPPSDPTTYQPITARRMSVSSTKSNAKLIEALNSTNWRQPVMYFHEDHGGPGVDKKKRSRDSSSNFDPGYHSAHQYASVHEASPVRVASSSHFIADPFSDASGCVIKGSKDTHSRSVGLLSGIAVADDAVAVPAKRATSAFLNIHRSSRKRPGTSIFVFDFVFQHEECYDKKTCRTHNGDFPMAEIMSIEDPDRSCSPSTPITRPAPEDTDETHTARTQSREDLMKPCNSPGIFHDEAARASAAIFTDSAVLNIEGFQTQDARKTNPISKADRYNELIAKLSKASKEKKMQEMIGMRTIESDCHKARRSSHWQRDQSDDSGVGIRPIGKAHQLSTNLDPTAKEFIVNAAPSNSTTHAVNKSPNDRISPRGRIAAKERAFIDAISCLAEYAKECKSLQETVQNNIQQHDGPEFATQESSVPMPVVPPVPSVLPFAPLAGYPNTPCTPAPNPSLPPIAGPQGVMMPPPPGFAGPSFGFSDNPFPMLPPFGPADTPFHMMPGLIPLPTHMGPIMHKPPPSGYHGPLPMPPPAYG</sequence>
<feature type="region of interest" description="Disordered" evidence="1">
    <location>
        <begin position="190"/>
        <end position="232"/>
    </location>
</feature>
<dbReference type="EMBL" id="CVQI01002225">
    <property type="protein sequence ID" value="CRK11506.1"/>
    <property type="molecule type" value="Genomic_DNA"/>
</dbReference>
<name>A0A0G4KP98_VERLO</name>
<gene>
    <name evidence="2" type="ORF">BN1723_009377</name>
</gene>